<evidence type="ECO:0000256" key="1">
    <source>
        <dbReference type="SAM" id="Phobius"/>
    </source>
</evidence>
<keyword evidence="1" id="KW-0812">Transmembrane</keyword>
<reference evidence="2 3" key="1">
    <citation type="submission" date="2013-10" db="EMBL/GenBank/DDBJ databases">
        <title>The Genome Sequence of Acinetobacter tjernbergiae CIP107465.</title>
        <authorList>
            <consortium name="The Broad Institute Genomics Platform"/>
            <consortium name="The Broad Institute Genome Sequencing Center for Infectious Disease"/>
            <person name="Cerqueira G."/>
            <person name="Feldgarden M."/>
            <person name="Courvalin P."/>
            <person name="Grillot-Courvalin C."/>
            <person name="Clermont D."/>
            <person name="Rocha E."/>
            <person name="Yoon E.-J."/>
            <person name="Nemec A."/>
            <person name="Young S.K."/>
            <person name="Zeng Q."/>
            <person name="Gargeya S."/>
            <person name="Fitzgerald M."/>
            <person name="Abouelleil A."/>
            <person name="Alvarado L."/>
            <person name="Berlin A.M."/>
            <person name="Chapman S.B."/>
            <person name="Gainer-Dewar J."/>
            <person name="Goldberg J."/>
            <person name="Gnerre S."/>
            <person name="Griggs A."/>
            <person name="Gujja S."/>
            <person name="Hansen M."/>
            <person name="Howarth C."/>
            <person name="Imamovic A."/>
            <person name="Ireland A."/>
            <person name="Larimer J."/>
            <person name="McCowan C."/>
            <person name="Murphy C."/>
            <person name="Pearson M."/>
            <person name="Poon T.W."/>
            <person name="Priest M."/>
            <person name="Roberts A."/>
            <person name="Saif S."/>
            <person name="Shea T."/>
            <person name="Sykes S."/>
            <person name="Wortman J."/>
            <person name="Nusbaum C."/>
            <person name="Birren B."/>
        </authorList>
    </citation>
    <scope>NUCLEOTIDE SEQUENCE [LARGE SCALE GENOMIC DNA]</scope>
    <source>
        <strain evidence="2 3">CIP 107465</strain>
    </source>
</reference>
<evidence type="ECO:0000313" key="3">
    <source>
        <dbReference type="Proteomes" id="UP000017404"/>
    </source>
</evidence>
<proteinExistence type="predicted"/>
<feature type="transmembrane region" description="Helical" evidence="1">
    <location>
        <begin position="50"/>
        <end position="69"/>
    </location>
</feature>
<dbReference type="STRING" id="202955.GCA_000759995_00320"/>
<sequence>MKDAIILKFINITLAVLWVYQGLIPKLIFTSPDEIAVWQWMGLSPEFAKLAGQATGIAEILFGLCFMMISHKIMHYLSILGLFFLLILIGLLLPDTLLRAFNPVVMNLAMISLSCIFLMLSRQSDLN</sequence>
<protein>
    <recommendedName>
        <fullName evidence="4">DoxX-like family protein</fullName>
    </recommendedName>
</protein>
<feature type="transmembrane region" description="Helical" evidence="1">
    <location>
        <begin position="76"/>
        <end position="94"/>
    </location>
</feature>
<dbReference type="AlphaFoldDB" id="V2W518"/>
<dbReference type="PATRIC" id="fig|1120928.5.peg.2179"/>
<accession>V2W518</accession>
<dbReference type="InterPro" id="IPR025695">
    <property type="entry name" value="DoxX-like"/>
</dbReference>
<evidence type="ECO:0008006" key="4">
    <source>
        <dbReference type="Google" id="ProtNLM"/>
    </source>
</evidence>
<comment type="caution">
    <text evidence="2">The sequence shown here is derived from an EMBL/GenBank/DDBJ whole genome shotgun (WGS) entry which is preliminary data.</text>
</comment>
<keyword evidence="1" id="KW-0472">Membrane</keyword>
<dbReference type="Pfam" id="PF13781">
    <property type="entry name" value="DoxX_3"/>
    <property type="match status" value="1"/>
</dbReference>
<keyword evidence="3" id="KW-1185">Reference proteome</keyword>
<gene>
    <name evidence="2" type="ORF">F990_02152</name>
</gene>
<name>V2W518_9GAMM</name>
<feature type="transmembrane region" description="Helical" evidence="1">
    <location>
        <begin position="12"/>
        <end position="30"/>
    </location>
</feature>
<organism evidence="2 3">
    <name type="scientific">Acinetobacter tjernbergiae DSM 14971 = CIP 107465</name>
    <dbReference type="NCBI Taxonomy" id="1120928"/>
    <lineage>
        <taxon>Bacteria</taxon>
        <taxon>Pseudomonadati</taxon>
        <taxon>Pseudomonadota</taxon>
        <taxon>Gammaproteobacteria</taxon>
        <taxon>Moraxellales</taxon>
        <taxon>Moraxellaceae</taxon>
        <taxon>Acinetobacter</taxon>
    </lineage>
</organism>
<keyword evidence="1" id="KW-1133">Transmembrane helix</keyword>
<dbReference type="eggNOG" id="ENOG5032PJR">
    <property type="taxonomic scope" value="Bacteria"/>
</dbReference>
<dbReference type="RefSeq" id="WP_018679855.1">
    <property type="nucleotide sequence ID" value="NZ_AYEV01000021.1"/>
</dbReference>
<dbReference type="Proteomes" id="UP000017404">
    <property type="component" value="Unassembled WGS sequence"/>
</dbReference>
<dbReference type="EMBL" id="AYEV01000021">
    <property type="protein sequence ID" value="ESK55114.1"/>
    <property type="molecule type" value="Genomic_DNA"/>
</dbReference>
<evidence type="ECO:0000313" key="2">
    <source>
        <dbReference type="EMBL" id="ESK55114.1"/>
    </source>
</evidence>
<dbReference type="OrthoDB" id="6199084at2"/>
<feature type="transmembrane region" description="Helical" evidence="1">
    <location>
        <begin position="100"/>
        <end position="120"/>
    </location>
</feature>